<accession>A0ABS7VUF5</accession>
<keyword evidence="4" id="KW-0646">Protease inhibitor</keyword>
<protein>
    <submittedName>
        <fullName evidence="4">Protease inhibitor Inh/omp19 family protein</fullName>
    </submittedName>
</protein>
<keyword evidence="1" id="KW-0732">Signal</keyword>
<keyword evidence="5" id="KW-1185">Reference proteome</keyword>
<dbReference type="InterPro" id="IPR016085">
    <property type="entry name" value="Protease_inh_B-barrel_dom"/>
</dbReference>
<feature type="compositionally biased region" description="Polar residues" evidence="2">
    <location>
        <begin position="25"/>
        <end position="37"/>
    </location>
</feature>
<dbReference type="SUPFAM" id="SSF50882">
    <property type="entry name" value="beta-Barrel protease inhibitors"/>
    <property type="match status" value="1"/>
</dbReference>
<evidence type="ECO:0000313" key="4">
    <source>
        <dbReference type="EMBL" id="MBZ6078577.1"/>
    </source>
</evidence>
<evidence type="ECO:0000313" key="5">
    <source>
        <dbReference type="Proteomes" id="UP000704176"/>
    </source>
</evidence>
<feature type="domain" description="Alkaline proteinase inhibitor/ Outer membrane lipoprotein Omp19" evidence="3">
    <location>
        <begin position="59"/>
        <end position="147"/>
    </location>
</feature>
<feature type="compositionally biased region" description="Polar residues" evidence="2">
    <location>
        <begin position="50"/>
        <end position="59"/>
    </location>
</feature>
<dbReference type="InterPro" id="IPR021140">
    <property type="entry name" value="Inh/Omp19"/>
</dbReference>
<dbReference type="Proteomes" id="UP000704176">
    <property type="component" value="Unassembled WGS sequence"/>
</dbReference>
<dbReference type="Gene3D" id="2.40.128.10">
    <property type="match status" value="1"/>
</dbReference>
<evidence type="ECO:0000259" key="3">
    <source>
        <dbReference type="Pfam" id="PF02974"/>
    </source>
</evidence>
<comment type="caution">
    <text evidence="4">The sequence shown here is derived from an EMBL/GenBank/DDBJ whole genome shotgun (WGS) entry which is preliminary data.</text>
</comment>
<proteinExistence type="predicted"/>
<organism evidence="4 5">
    <name type="scientific">Microvirga puerhi</name>
    <dbReference type="NCBI Taxonomy" id="2876078"/>
    <lineage>
        <taxon>Bacteria</taxon>
        <taxon>Pseudomonadati</taxon>
        <taxon>Pseudomonadota</taxon>
        <taxon>Alphaproteobacteria</taxon>
        <taxon>Hyphomicrobiales</taxon>
        <taxon>Methylobacteriaceae</taxon>
        <taxon>Microvirga</taxon>
    </lineage>
</organism>
<name>A0ABS7VUF5_9HYPH</name>
<dbReference type="EMBL" id="JAIRBM010000019">
    <property type="protein sequence ID" value="MBZ6078577.1"/>
    <property type="molecule type" value="Genomic_DNA"/>
</dbReference>
<evidence type="ECO:0000256" key="1">
    <source>
        <dbReference type="ARBA" id="ARBA00022729"/>
    </source>
</evidence>
<feature type="region of interest" description="Disordered" evidence="2">
    <location>
        <begin position="1"/>
        <end position="59"/>
    </location>
</feature>
<evidence type="ECO:0000256" key="2">
    <source>
        <dbReference type="SAM" id="MobiDB-lite"/>
    </source>
</evidence>
<sequence>MEPVGPWATRPVVPSSDITLEPETVPQQSTLSDQNTGVAIPPVNPPSPPQSRAAQRTASVSSLAGRWTLKEANGVCQVQLSTSSTLDLYKASTSSCKNAALQEINTWALRDGSVELYAKGRLVMRLQENGSDYVGMVDRGQVITMTR</sequence>
<dbReference type="Pfam" id="PF02974">
    <property type="entry name" value="Inh"/>
    <property type="match status" value="1"/>
</dbReference>
<gene>
    <name evidence="4" type="ORF">K9B37_20160</name>
</gene>
<dbReference type="GO" id="GO:0030414">
    <property type="term" value="F:peptidase inhibitor activity"/>
    <property type="evidence" value="ECO:0007669"/>
    <property type="project" value="UniProtKB-KW"/>
</dbReference>
<reference evidence="4 5" key="1">
    <citation type="submission" date="2021-09" db="EMBL/GenBank/DDBJ databases">
        <title>The complete genome sequence of a new microorganism.</title>
        <authorList>
            <person name="Zi Z."/>
        </authorList>
    </citation>
    <scope>NUCLEOTIDE SEQUENCE [LARGE SCALE GENOMIC DNA]</scope>
    <source>
        <strain evidence="4 5">WGZ8</strain>
    </source>
</reference>